<evidence type="ECO:0000259" key="1">
    <source>
        <dbReference type="Pfam" id="PF13460"/>
    </source>
</evidence>
<protein>
    <submittedName>
        <fullName evidence="2">NAD(P)-dependent oxidoreductase</fullName>
    </submittedName>
</protein>
<dbReference type="Gene3D" id="3.40.50.720">
    <property type="entry name" value="NAD(P)-binding Rossmann-like Domain"/>
    <property type="match status" value="1"/>
</dbReference>
<organism evidence="2 3">
    <name type="scientific">Streptococcus suis</name>
    <dbReference type="NCBI Taxonomy" id="1307"/>
    <lineage>
        <taxon>Bacteria</taxon>
        <taxon>Bacillati</taxon>
        <taxon>Bacillota</taxon>
        <taxon>Bacilli</taxon>
        <taxon>Lactobacillales</taxon>
        <taxon>Streptococcaceae</taxon>
        <taxon>Streptococcus</taxon>
    </lineage>
</organism>
<dbReference type="EMBL" id="RRZO01000081">
    <property type="protein sequence ID" value="RRN48453.1"/>
    <property type="molecule type" value="Genomic_DNA"/>
</dbReference>
<dbReference type="SUPFAM" id="SSF51735">
    <property type="entry name" value="NAD(P)-binding Rossmann-fold domains"/>
    <property type="match status" value="1"/>
</dbReference>
<feature type="domain" description="NAD(P)-binding" evidence="1">
    <location>
        <begin position="8"/>
        <end position="194"/>
    </location>
</feature>
<dbReference type="InterPro" id="IPR051606">
    <property type="entry name" value="Polyketide_Oxido-like"/>
</dbReference>
<proteinExistence type="predicted"/>
<dbReference type="PANTHER" id="PTHR43355:SF2">
    <property type="entry name" value="FLAVIN REDUCTASE (NADPH)"/>
    <property type="match status" value="1"/>
</dbReference>
<accession>A0A426G0A4</accession>
<dbReference type="InterPro" id="IPR036291">
    <property type="entry name" value="NAD(P)-bd_dom_sf"/>
</dbReference>
<sequence>MKIAIIAANGQAGQAITKEAVERGHQVTAIVRSENKSVAQEVIQKDAFALTKEDLAGFDVVVNAFGAWTPETLPDHARLAEHLATILAGSPTRLLVVGGAGSLYLDESQTAMLKDTPDFPAEYLPIAEAMGAGLDLYRQATAVNWTYISPAADFDAEGQKAGAYTLAGEVFQVNAQGESYISYADYAVALVDIAEKGGYQQERISVFAVEKIVPIEELSFYFSLVYSIII</sequence>
<reference evidence="2 3" key="1">
    <citation type="submission" date="2018-11" db="EMBL/GenBank/DDBJ databases">
        <title>Changes in penicillin susceptibility of Streptococcus suis isolates by amino acid alterations in the penicillin-binding protein.</title>
        <authorList>
            <person name="Niemann L."/>
            <person name="Eichhorn I."/>
        </authorList>
    </citation>
    <scope>NUCLEOTIDE SEQUENCE [LARGE SCALE GENOMIC DNA]</scope>
    <source>
        <strain evidence="2 3">IMT40738</strain>
    </source>
</reference>
<evidence type="ECO:0000313" key="3">
    <source>
        <dbReference type="Proteomes" id="UP000278566"/>
    </source>
</evidence>
<comment type="caution">
    <text evidence="2">The sequence shown here is derived from an EMBL/GenBank/DDBJ whole genome shotgun (WGS) entry which is preliminary data.</text>
</comment>
<name>A0A426G0A4_STRSU</name>
<dbReference type="Proteomes" id="UP000278566">
    <property type="component" value="Unassembled WGS sequence"/>
</dbReference>
<dbReference type="GO" id="GO:0016646">
    <property type="term" value="F:oxidoreductase activity, acting on the CH-NH group of donors, NAD or NADP as acceptor"/>
    <property type="evidence" value="ECO:0007669"/>
    <property type="project" value="TreeGrafter"/>
</dbReference>
<dbReference type="CDD" id="cd05244">
    <property type="entry name" value="BVR-B_like_SDR_a"/>
    <property type="match status" value="1"/>
</dbReference>
<evidence type="ECO:0000313" key="2">
    <source>
        <dbReference type="EMBL" id="RRN48453.1"/>
    </source>
</evidence>
<dbReference type="Pfam" id="PF13460">
    <property type="entry name" value="NAD_binding_10"/>
    <property type="match status" value="1"/>
</dbReference>
<dbReference type="PANTHER" id="PTHR43355">
    <property type="entry name" value="FLAVIN REDUCTASE (NADPH)"/>
    <property type="match status" value="1"/>
</dbReference>
<dbReference type="InterPro" id="IPR016040">
    <property type="entry name" value="NAD(P)-bd_dom"/>
</dbReference>
<dbReference type="AlphaFoldDB" id="A0A426G0A4"/>
<gene>
    <name evidence="2" type="ORF">EI220_11440</name>
</gene>